<keyword evidence="4" id="KW-0328">Glycosyltransferase</keyword>
<dbReference type="GO" id="GO:0031501">
    <property type="term" value="C:mannosyltransferase complex"/>
    <property type="evidence" value="ECO:0007669"/>
    <property type="project" value="TreeGrafter"/>
</dbReference>
<reference evidence="12" key="1">
    <citation type="submission" date="2017-07" db="EMBL/GenBank/DDBJ databases">
        <title>Draft genome sequence of Effusibacillus lacus strain skLN1.</title>
        <authorList>
            <person name="Watanabe M."/>
            <person name="Kojima H."/>
            <person name="Fukui M."/>
        </authorList>
    </citation>
    <scope>NUCLEOTIDE SEQUENCE [LARGE SCALE GENOMIC DNA]</scope>
    <source>
        <strain evidence="12">skLN1</strain>
    </source>
</reference>
<evidence type="ECO:0000256" key="10">
    <source>
        <dbReference type="SAM" id="Phobius"/>
    </source>
</evidence>
<keyword evidence="3" id="KW-0337">GPI-anchor biosynthesis</keyword>
<evidence type="ECO:0000256" key="1">
    <source>
        <dbReference type="ARBA" id="ARBA00004477"/>
    </source>
</evidence>
<dbReference type="PANTHER" id="PTHR12468">
    <property type="entry name" value="GPI MANNOSYLTRANSFERASE 2"/>
    <property type="match status" value="1"/>
</dbReference>
<feature type="transmembrane region" description="Helical" evidence="10">
    <location>
        <begin position="303"/>
        <end position="320"/>
    </location>
</feature>
<evidence type="ECO:0000256" key="2">
    <source>
        <dbReference type="ARBA" id="ARBA00004687"/>
    </source>
</evidence>
<accession>A0A292YRM3</accession>
<dbReference type="GO" id="GO:0000009">
    <property type="term" value="F:alpha-1,6-mannosyltransferase activity"/>
    <property type="evidence" value="ECO:0007669"/>
    <property type="project" value="InterPro"/>
</dbReference>
<feature type="transmembrane region" description="Helical" evidence="10">
    <location>
        <begin position="276"/>
        <end position="293"/>
    </location>
</feature>
<dbReference type="EMBL" id="BDUF01000086">
    <property type="protein sequence ID" value="GAX91135.1"/>
    <property type="molecule type" value="Genomic_DNA"/>
</dbReference>
<gene>
    <name evidence="11" type="ORF">EFBL_2801</name>
</gene>
<evidence type="ECO:0000256" key="8">
    <source>
        <dbReference type="ARBA" id="ARBA00022989"/>
    </source>
</evidence>
<feature type="transmembrane region" description="Helical" evidence="10">
    <location>
        <begin position="326"/>
        <end position="344"/>
    </location>
</feature>
<evidence type="ECO:0000256" key="5">
    <source>
        <dbReference type="ARBA" id="ARBA00022679"/>
    </source>
</evidence>
<keyword evidence="7" id="KW-0256">Endoplasmic reticulum</keyword>
<keyword evidence="8 10" id="KW-1133">Transmembrane helix</keyword>
<dbReference type="InterPro" id="IPR007315">
    <property type="entry name" value="PIG-V/Gpi18"/>
</dbReference>
<feature type="transmembrane region" description="Helical" evidence="10">
    <location>
        <begin position="124"/>
        <end position="146"/>
    </location>
</feature>
<dbReference type="PANTHER" id="PTHR12468:SF2">
    <property type="entry name" value="GPI MANNOSYLTRANSFERASE 2"/>
    <property type="match status" value="1"/>
</dbReference>
<evidence type="ECO:0000313" key="12">
    <source>
        <dbReference type="Proteomes" id="UP000217785"/>
    </source>
</evidence>
<evidence type="ECO:0000256" key="3">
    <source>
        <dbReference type="ARBA" id="ARBA00022502"/>
    </source>
</evidence>
<evidence type="ECO:0008006" key="13">
    <source>
        <dbReference type="Google" id="ProtNLM"/>
    </source>
</evidence>
<protein>
    <recommendedName>
        <fullName evidence="13">Glycosyltransferase RgtA/B/C/D-like domain-containing protein</fullName>
    </recommendedName>
</protein>
<evidence type="ECO:0000256" key="7">
    <source>
        <dbReference type="ARBA" id="ARBA00022824"/>
    </source>
</evidence>
<comment type="caution">
    <text evidence="11">The sequence shown here is derived from an EMBL/GenBank/DDBJ whole genome shotgun (WGS) entry which is preliminary data.</text>
</comment>
<organism evidence="11 12">
    <name type="scientific">Effusibacillus lacus</name>
    <dbReference type="NCBI Taxonomy" id="1348429"/>
    <lineage>
        <taxon>Bacteria</taxon>
        <taxon>Bacillati</taxon>
        <taxon>Bacillota</taxon>
        <taxon>Bacilli</taxon>
        <taxon>Bacillales</taxon>
        <taxon>Alicyclobacillaceae</taxon>
        <taxon>Effusibacillus</taxon>
    </lineage>
</organism>
<dbReference type="GO" id="GO:0006506">
    <property type="term" value="P:GPI anchor biosynthetic process"/>
    <property type="evidence" value="ECO:0007669"/>
    <property type="project" value="UniProtKB-UniPathway"/>
</dbReference>
<dbReference type="AlphaFoldDB" id="A0A292YRM3"/>
<name>A0A292YRM3_9BACL</name>
<sequence>MTRRQAWLYTFALFLAHKFIVVCGSLVFVRRFVSIPEGVGFLQFALLDNFVRWDSLWYVRIAREGYNYEQPAAFFPLYPYLIRLLHDGAGLSYNAAGLFISNAAFLFALYLLVRLLAKDYSARVVFTTGLLLIGFPTSFYFSAAYTESLFLLWTVGCFYTLRQGKWVWAGAFGFLASLTRNTGILLALPYIYEYLAARKFQWREIRSDLLWISLIPLGIASYMLLLWGRIGDPLGFVHAQKHWGRSFMWPWQTLWQGTLDVFDRPRTGWPRVNRKIEMFAVYWELILLLVSLWKERLRMRRSYLLYAGAAAIVPLLSPSVQHSYFYSIPRFVIVIFPLFVIWGLLLEKKRWWIPVMVLSMAGQWYLLCKFTRGLFVF</sequence>
<dbReference type="Proteomes" id="UP000217785">
    <property type="component" value="Unassembled WGS sequence"/>
</dbReference>
<evidence type="ECO:0000256" key="9">
    <source>
        <dbReference type="ARBA" id="ARBA00023136"/>
    </source>
</evidence>
<evidence type="ECO:0000256" key="4">
    <source>
        <dbReference type="ARBA" id="ARBA00022676"/>
    </source>
</evidence>
<dbReference type="UniPathway" id="UPA00196"/>
<dbReference type="GO" id="GO:0004376">
    <property type="term" value="F:GPI mannosyltransferase activity"/>
    <property type="evidence" value="ECO:0007669"/>
    <property type="project" value="InterPro"/>
</dbReference>
<dbReference type="Pfam" id="PF04188">
    <property type="entry name" value="Mannosyl_trans2"/>
    <property type="match status" value="1"/>
</dbReference>
<evidence type="ECO:0000313" key="11">
    <source>
        <dbReference type="EMBL" id="GAX91135.1"/>
    </source>
</evidence>
<evidence type="ECO:0000256" key="6">
    <source>
        <dbReference type="ARBA" id="ARBA00022692"/>
    </source>
</evidence>
<comment type="subcellular location">
    <subcellularLocation>
        <location evidence="1">Endoplasmic reticulum membrane</location>
        <topology evidence="1">Multi-pass membrane protein</topology>
    </subcellularLocation>
</comment>
<keyword evidence="5" id="KW-0808">Transferase</keyword>
<feature type="transmembrane region" description="Helical" evidence="10">
    <location>
        <begin position="91"/>
        <end position="112"/>
    </location>
</feature>
<keyword evidence="9 10" id="KW-0472">Membrane</keyword>
<keyword evidence="6 10" id="KW-0812">Transmembrane</keyword>
<dbReference type="GO" id="GO:0016020">
    <property type="term" value="C:membrane"/>
    <property type="evidence" value="ECO:0007669"/>
    <property type="project" value="GOC"/>
</dbReference>
<feature type="transmembrane region" description="Helical" evidence="10">
    <location>
        <begin position="166"/>
        <end position="188"/>
    </location>
</feature>
<comment type="pathway">
    <text evidence="2">Glycolipid biosynthesis; glycosylphosphatidylinositol-anchor biosynthesis.</text>
</comment>
<dbReference type="RefSeq" id="WP_165912410.1">
    <property type="nucleotide sequence ID" value="NZ_BDUF01000086.1"/>
</dbReference>
<proteinExistence type="predicted"/>
<feature type="transmembrane region" description="Helical" evidence="10">
    <location>
        <begin position="209"/>
        <end position="228"/>
    </location>
</feature>
<keyword evidence="12" id="KW-1185">Reference proteome</keyword>
<feature type="transmembrane region" description="Helical" evidence="10">
    <location>
        <begin position="7"/>
        <end position="29"/>
    </location>
</feature>
<feature type="transmembrane region" description="Helical" evidence="10">
    <location>
        <begin position="351"/>
        <end position="367"/>
    </location>
</feature>